<comment type="caution">
    <text evidence="2">The sequence shown here is derived from an EMBL/GenBank/DDBJ whole genome shotgun (WGS) entry which is preliminary data.</text>
</comment>
<keyword evidence="3" id="KW-1185">Reference proteome</keyword>
<reference evidence="2 3" key="1">
    <citation type="journal article" date="2013" name="Genome Biol. Evol.">
        <title>Genomes of Stigonematalean cyanobacteria (subsection V) and the evolution of oxygenic photosynthesis from prokaryotes to plastids.</title>
        <authorList>
            <person name="Dagan T."/>
            <person name="Roettger M."/>
            <person name="Stucken K."/>
            <person name="Landan G."/>
            <person name="Koch R."/>
            <person name="Major P."/>
            <person name="Gould S.B."/>
            <person name="Goremykin V.V."/>
            <person name="Rippka R."/>
            <person name="Tandeau de Marsac N."/>
            <person name="Gugger M."/>
            <person name="Lockhart P.J."/>
            <person name="Allen J.F."/>
            <person name="Brune I."/>
            <person name="Maus I."/>
            <person name="Puhler A."/>
            <person name="Martin W.F."/>
        </authorList>
    </citation>
    <scope>NUCLEOTIDE SEQUENCE [LARGE SCALE GENOMIC DNA]</scope>
    <source>
        <strain evidence="2 3">PCC 7110</strain>
    </source>
</reference>
<proteinExistence type="predicted"/>
<dbReference type="AlphaFoldDB" id="A0A139X126"/>
<dbReference type="EMBL" id="ANNX02000042">
    <property type="protein sequence ID" value="KYC38343.1"/>
    <property type="molecule type" value="Genomic_DNA"/>
</dbReference>
<evidence type="ECO:0000313" key="3">
    <source>
        <dbReference type="Proteomes" id="UP000076925"/>
    </source>
</evidence>
<protein>
    <submittedName>
        <fullName evidence="2">Uncharacterized protein</fullName>
    </submittedName>
</protein>
<dbReference type="Proteomes" id="UP000076925">
    <property type="component" value="Unassembled WGS sequence"/>
</dbReference>
<gene>
    <name evidence="2" type="ORF">WA1_39125</name>
</gene>
<evidence type="ECO:0000256" key="1">
    <source>
        <dbReference type="SAM" id="SignalP"/>
    </source>
</evidence>
<sequence length="184" mass="20694">MFSFKTMNRQRNVKQCLAVIVGLLTFPQLSALAQTTQPQEPQQLYELTVSPDKIIPSLQEMEILMNKQVYVMDGQDLLAPPLPYNASITRNLPQFWRMKVKQEDLPVEGKYEITGNNGTLNPFNNVKINPLDVVTLSKDPSNNTAIVQGGFSLEFTNFSNYGNQSQYSGKLTICVKRKDSATCL</sequence>
<feature type="signal peptide" evidence="1">
    <location>
        <begin position="1"/>
        <end position="33"/>
    </location>
</feature>
<dbReference type="STRING" id="128403.WA1_39125"/>
<name>A0A139X126_9CYAN</name>
<organism evidence="2 3">
    <name type="scientific">Scytonema hofmannii PCC 7110</name>
    <dbReference type="NCBI Taxonomy" id="128403"/>
    <lineage>
        <taxon>Bacteria</taxon>
        <taxon>Bacillati</taxon>
        <taxon>Cyanobacteriota</taxon>
        <taxon>Cyanophyceae</taxon>
        <taxon>Nostocales</taxon>
        <taxon>Scytonemataceae</taxon>
        <taxon>Scytonema</taxon>
    </lineage>
</organism>
<feature type="chain" id="PRO_5007300506" evidence="1">
    <location>
        <begin position="34"/>
        <end position="184"/>
    </location>
</feature>
<dbReference type="RefSeq" id="WP_017746031.1">
    <property type="nucleotide sequence ID" value="NZ_KQ976354.1"/>
</dbReference>
<dbReference type="OrthoDB" id="484730at2"/>
<accession>A0A139X126</accession>
<evidence type="ECO:0000313" key="2">
    <source>
        <dbReference type="EMBL" id="KYC38343.1"/>
    </source>
</evidence>
<keyword evidence="1" id="KW-0732">Signal</keyword>